<gene>
    <name evidence="1" type="ORF">RDI58_019927</name>
</gene>
<keyword evidence="2" id="KW-1185">Reference proteome</keyword>
<dbReference type="Proteomes" id="UP001371456">
    <property type="component" value="Unassembled WGS sequence"/>
</dbReference>
<comment type="caution">
    <text evidence="1">The sequence shown here is derived from an EMBL/GenBank/DDBJ whole genome shotgun (WGS) entry which is preliminary data.</text>
</comment>
<organism evidence="1 2">
    <name type="scientific">Solanum bulbocastanum</name>
    <name type="common">Wild potato</name>
    <dbReference type="NCBI Taxonomy" id="147425"/>
    <lineage>
        <taxon>Eukaryota</taxon>
        <taxon>Viridiplantae</taxon>
        <taxon>Streptophyta</taxon>
        <taxon>Embryophyta</taxon>
        <taxon>Tracheophyta</taxon>
        <taxon>Spermatophyta</taxon>
        <taxon>Magnoliopsida</taxon>
        <taxon>eudicotyledons</taxon>
        <taxon>Gunneridae</taxon>
        <taxon>Pentapetalae</taxon>
        <taxon>asterids</taxon>
        <taxon>lamiids</taxon>
        <taxon>Solanales</taxon>
        <taxon>Solanaceae</taxon>
        <taxon>Solanoideae</taxon>
        <taxon>Solaneae</taxon>
        <taxon>Solanum</taxon>
    </lineage>
</organism>
<dbReference type="EMBL" id="JBANQN010000008">
    <property type="protein sequence ID" value="KAK6782131.1"/>
    <property type="molecule type" value="Genomic_DNA"/>
</dbReference>
<sequence length="105" mass="12230">MALCDHQIFGSGMPYNDPWPCNETNVVRQFRLRVVDEKLMAKVRTTVGVENPLYPMDRKSEEKSHDLHLAWCDETFQLKFGIKMLKANTREGIKRDIEDVLCLCD</sequence>
<protein>
    <submittedName>
        <fullName evidence="1">Uncharacterized protein</fullName>
    </submittedName>
</protein>
<dbReference type="AlphaFoldDB" id="A0AAN8TB45"/>
<reference evidence="1 2" key="1">
    <citation type="submission" date="2024-02" db="EMBL/GenBank/DDBJ databases">
        <title>de novo genome assembly of Solanum bulbocastanum strain 11H21.</title>
        <authorList>
            <person name="Hosaka A.J."/>
        </authorList>
    </citation>
    <scope>NUCLEOTIDE SEQUENCE [LARGE SCALE GENOMIC DNA]</scope>
    <source>
        <tissue evidence="1">Young leaves</tissue>
    </source>
</reference>
<accession>A0AAN8TB45</accession>
<evidence type="ECO:0000313" key="2">
    <source>
        <dbReference type="Proteomes" id="UP001371456"/>
    </source>
</evidence>
<name>A0AAN8TB45_SOLBU</name>
<evidence type="ECO:0000313" key="1">
    <source>
        <dbReference type="EMBL" id="KAK6782131.1"/>
    </source>
</evidence>
<proteinExistence type="predicted"/>